<name>A0AAV3ZED2_9GAST</name>
<accession>A0AAV3ZED2</accession>
<evidence type="ECO:0000313" key="2">
    <source>
        <dbReference type="Proteomes" id="UP000735302"/>
    </source>
</evidence>
<organism evidence="1 2">
    <name type="scientific">Plakobranchus ocellatus</name>
    <dbReference type="NCBI Taxonomy" id="259542"/>
    <lineage>
        <taxon>Eukaryota</taxon>
        <taxon>Metazoa</taxon>
        <taxon>Spiralia</taxon>
        <taxon>Lophotrochozoa</taxon>
        <taxon>Mollusca</taxon>
        <taxon>Gastropoda</taxon>
        <taxon>Heterobranchia</taxon>
        <taxon>Euthyneura</taxon>
        <taxon>Panpulmonata</taxon>
        <taxon>Sacoglossa</taxon>
        <taxon>Placobranchoidea</taxon>
        <taxon>Plakobranchidae</taxon>
        <taxon>Plakobranchus</taxon>
    </lineage>
</organism>
<proteinExistence type="predicted"/>
<reference evidence="1 2" key="1">
    <citation type="journal article" date="2021" name="Elife">
        <title>Chloroplast acquisition without the gene transfer in kleptoplastic sea slugs, Plakobranchus ocellatus.</title>
        <authorList>
            <person name="Maeda T."/>
            <person name="Takahashi S."/>
            <person name="Yoshida T."/>
            <person name="Shimamura S."/>
            <person name="Takaki Y."/>
            <person name="Nagai Y."/>
            <person name="Toyoda A."/>
            <person name="Suzuki Y."/>
            <person name="Arimoto A."/>
            <person name="Ishii H."/>
            <person name="Satoh N."/>
            <person name="Nishiyama T."/>
            <person name="Hasebe M."/>
            <person name="Maruyama T."/>
            <person name="Minagawa J."/>
            <person name="Obokata J."/>
            <person name="Shigenobu S."/>
        </authorList>
    </citation>
    <scope>NUCLEOTIDE SEQUENCE [LARGE SCALE GENOMIC DNA]</scope>
</reference>
<comment type="caution">
    <text evidence="1">The sequence shown here is derived from an EMBL/GenBank/DDBJ whole genome shotgun (WGS) entry which is preliminary data.</text>
</comment>
<dbReference type="AlphaFoldDB" id="A0AAV3ZED2"/>
<keyword evidence="2" id="KW-1185">Reference proteome</keyword>
<evidence type="ECO:0000313" key="1">
    <source>
        <dbReference type="EMBL" id="GFN92934.1"/>
    </source>
</evidence>
<sequence length="118" mass="13782">MKWCLKSLTSLCHHHVMHSRKAGDCLNASFYYCYPTLKRPCYFLDVYARPGMSRDHFRAYLHQNLSVLRHYFPDQGAILALTYESIPSDDVVSSLQEAGIVDLKPEPEKYQVLFEHDR</sequence>
<dbReference type="EMBL" id="BLXT01002301">
    <property type="protein sequence ID" value="GFN92934.1"/>
    <property type="molecule type" value="Genomic_DNA"/>
</dbReference>
<gene>
    <name evidence="1" type="ORF">PoB_001944000</name>
</gene>
<protein>
    <submittedName>
        <fullName evidence="1">Uncharacterized protein</fullName>
    </submittedName>
</protein>
<dbReference type="Proteomes" id="UP000735302">
    <property type="component" value="Unassembled WGS sequence"/>
</dbReference>